<organism evidence="1 2">
    <name type="scientific">Eretmocerus hayati</name>
    <dbReference type="NCBI Taxonomy" id="131215"/>
    <lineage>
        <taxon>Eukaryota</taxon>
        <taxon>Metazoa</taxon>
        <taxon>Ecdysozoa</taxon>
        <taxon>Arthropoda</taxon>
        <taxon>Hexapoda</taxon>
        <taxon>Insecta</taxon>
        <taxon>Pterygota</taxon>
        <taxon>Neoptera</taxon>
        <taxon>Endopterygota</taxon>
        <taxon>Hymenoptera</taxon>
        <taxon>Apocrita</taxon>
        <taxon>Proctotrupomorpha</taxon>
        <taxon>Chalcidoidea</taxon>
        <taxon>Aphelinidae</taxon>
        <taxon>Aphelininae</taxon>
        <taxon>Eretmocerus</taxon>
    </lineage>
</organism>
<dbReference type="EMBL" id="CM056741">
    <property type="protein sequence ID" value="KAJ8685740.1"/>
    <property type="molecule type" value="Genomic_DNA"/>
</dbReference>
<name>A0ACC2PVB7_9HYME</name>
<protein>
    <submittedName>
        <fullName evidence="1">Uncharacterized protein</fullName>
    </submittedName>
</protein>
<comment type="caution">
    <text evidence="1">The sequence shown here is derived from an EMBL/GenBank/DDBJ whole genome shotgun (WGS) entry which is preliminary data.</text>
</comment>
<evidence type="ECO:0000313" key="1">
    <source>
        <dbReference type="EMBL" id="KAJ8685740.1"/>
    </source>
</evidence>
<evidence type="ECO:0000313" key="2">
    <source>
        <dbReference type="Proteomes" id="UP001239111"/>
    </source>
</evidence>
<accession>A0ACC2PVB7</accession>
<reference evidence="1" key="1">
    <citation type="submission" date="2023-04" db="EMBL/GenBank/DDBJ databases">
        <title>A chromosome-level genome assembly of the parasitoid wasp Eretmocerus hayati.</title>
        <authorList>
            <person name="Zhong Y."/>
            <person name="Liu S."/>
            <person name="Liu Y."/>
        </authorList>
    </citation>
    <scope>NUCLEOTIDE SEQUENCE</scope>
    <source>
        <strain evidence="1">ZJU_SS_LIU_2023</strain>
    </source>
</reference>
<proteinExistence type="predicted"/>
<dbReference type="Proteomes" id="UP001239111">
    <property type="component" value="Chromosome 1"/>
</dbReference>
<sequence>MEVDRPLSAEICVICEKAIDTGPGAKPSRTQQEKAVTKLRESSVARRDKRMQKSLKNVTIITVHDSCRSDSSRSPSNSRNSRQTGKKSNPNPISTRSTKEADFTFTEKCFICGCDAGSDFELKQKKLELHKQRRVSRVTQNTTRQSLLDISQQRKDHEGDTVFERINNVPDLVERDARYHSDCFRRFCKHFSHDRKGRPLHPYVDDLTQFIIRSILEDNDDCQFSMRELIQRSGQDDVTDFRHVQERLRLYFHDSVFRKRCNDEAAEREKIVKKVADIILDDIRGKVYNTDTYKAPSNFLEDIHTDVPHTLEIFLDTVMISKKNGLGLSSVIHKQHASRKLIDSLPFIGICASYTETMLFEASIVKDPGSLQLTQAFIQFAFDDADHNTQTLDGSHTFHVMGGIMIVTPHSSVTSLKQVTRLKKMPKAVESAGSGVMELQKYSGPISQGMDNVIMKILGYDEATTPLALFKPRDFKWLCSKSFRPKDKKGYNSFMEMVRECEDFQISRILSLPMINNPPSELDTVYTALLHADQRAREINQRHVPVTFDHPLWMKSEFILENQDPNKPEDEKLRCFGVIGMFHLVMSTSKAISSTMDGSGLREIFALLFAENSLDSIFAGKAHDRAMRGHKLVMVSMSTLILREVQFSDAELATIDNVLKNLGNPDFDGISAMNSEVLRSMTKKFLIVCEDLRKRSPTAELWIQYFSFGILLFKIVESYKEGDWNLLMETLQHTLPLFHATAHLNYAKATHLFLQKMLSLEEIMDPMEYDLYTRKQYFTVRRRNILCSGNPPDLTIEQVFMRTMKVAEGLTHGRGVSEGVIARWIMSMIVLTEVTYAVMGTFNKKYKDIHLKRRSKIISIAAAQSSIPVENDTVVIDPTLLFQRLSMIIENKDDMKEHLKLELAPYPKALFDQHGMSKTQKHKFIENFTPTIGAPQFPGMKYIIDGGFLLHKVVWHQGDIIDAILQRFVKHIEKHFSQGRTVIFDGYPSIPDARHIKSLERARRVKQNQAREAQSERGMPMPLSKDKYLSNEKNKNRLIQLLTEDLRAAGHTCEQADEDADTLIVNSAIRMSREMNVPAIIVGEDIDLLVILTQLADEHDLVYSFEPGKGKTPSKYFSSRSFHPEHLSNSVAFFHAFCGCDTVSSIFGKGKNAIVRLFQNKPELIPLATPFNQENASVDTLVKNGTRIMARLYDPQGETDDLDEMRYKYFRLKTTKLSSELETLPPTRKATKQHILRTFFQIQLWHGNSTISAKDFGWFEYVTPTGVRCLKPVYVEDNIMIPPTLMQQIFCGCETGCSEKICKCVRLGVPCSDLCKNCHGTDCQNVPYFNLGVPTDDLNVDQDTVGILNDSQLHDESTRVAIQSEEQSTSTDFRRRDESTSTDE</sequence>
<gene>
    <name evidence="1" type="ORF">QAD02_021533</name>
</gene>
<keyword evidence="2" id="KW-1185">Reference proteome</keyword>